<dbReference type="AlphaFoldDB" id="A0A843VH83"/>
<name>A0A843VH83_COLES</name>
<feature type="region of interest" description="Disordered" evidence="1">
    <location>
        <begin position="1"/>
        <end position="56"/>
    </location>
</feature>
<organism evidence="2 3">
    <name type="scientific">Colocasia esculenta</name>
    <name type="common">Wild taro</name>
    <name type="synonym">Arum esculentum</name>
    <dbReference type="NCBI Taxonomy" id="4460"/>
    <lineage>
        <taxon>Eukaryota</taxon>
        <taxon>Viridiplantae</taxon>
        <taxon>Streptophyta</taxon>
        <taxon>Embryophyta</taxon>
        <taxon>Tracheophyta</taxon>
        <taxon>Spermatophyta</taxon>
        <taxon>Magnoliopsida</taxon>
        <taxon>Liliopsida</taxon>
        <taxon>Araceae</taxon>
        <taxon>Aroideae</taxon>
        <taxon>Colocasieae</taxon>
        <taxon>Colocasia</taxon>
    </lineage>
</organism>
<feature type="compositionally biased region" description="Polar residues" evidence="1">
    <location>
        <begin position="1"/>
        <end position="13"/>
    </location>
</feature>
<gene>
    <name evidence="2" type="ORF">Taro_027143</name>
</gene>
<evidence type="ECO:0000313" key="2">
    <source>
        <dbReference type="EMBL" id="MQL94486.1"/>
    </source>
</evidence>
<evidence type="ECO:0000313" key="3">
    <source>
        <dbReference type="Proteomes" id="UP000652761"/>
    </source>
</evidence>
<protein>
    <submittedName>
        <fullName evidence="2">Uncharacterized protein</fullName>
    </submittedName>
</protein>
<dbReference type="Proteomes" id="UP000652761">
    <property type="component" value="Unassembled WGS sequence"/>
</dbReference>
<keyword evidence="3" id="KW-1185">Reference proteome</keyword>
<comment type="caution">
    <text evidence="2">The sequence shown here is derived from an EMBL/GenBank/DDBJ whole genome shotgun (WGS) entry which is preliminary data.</text>
</comment>
<feature type="compositionally biased region" description="Basic residues" evidence="1">
    <location>
        <begin position="47"/>
        <end position="56"/>
    </location>
</feature>
<proteinExistence type="predicted"/>
<dbReference type="EMBL" id="NMUH01001681">
    <property type="protein sequence ID" value="MQL94486.1"/>
    <property type="molecule type" value="Genomic_DNA"/>
</dbReference>
<evidence type="ECO:0000256" key="1">
    <source>
        <dbReference type="SAM" id="MobiDB-lite"/>
    </source>
</evidence>
<reference evidence="2" key="1">
    <citation type="submission" date="2017-07" db="EMBL/GenBank/DDBJ databases">
        <title>Taro Niue Genome Assembly and Annotation.</title>
        <authorList>
            <person name="Atibalentja N."/>
            <person name="Keating K."/>
            <person name="Fields C.J."/>
        </authorList>
    </citation>
    <scope>NUCLEOTIDE SEQUENCE</scope>
    <source>
        <strain evidence="2">Niue_2</strain>
        <tissue evidence="2">Leaf</tissue>
    </source>
</reference>
<sequence length="93" mass="10855">MQRLGQNKAQKLSTVAPYASGDHRSGHRKRRKVLEEEEDGRDGTSRRILRGKKRKLRKLQRVDPKIVRASALGEQIKDKRVKVEDKSFSERFE</sequence>
<accession>A0A843VH83</accession>